<dbReference type="PANTHER" id="PTHR43485:SF1">
    <property type="entry name" value="FORMATE HYDROGENLYASE SUBUNIT 5-RELATED"/>
    <property type="match status" value="1"/>
</dbReference>
<evidence type="ECO:0000256" key="2">
    <source>
        <dbReference type="PIRSR" id="PIRSR601501-1"/>
    </source>
</evidence>
<dbReference type="InterPro" id="IPR018194">
    <property type="entry name" value="Ni-dep_hyd_lsu_Ni_BS"/>
</dbReference>
<organism evidence="4">
    <name type="scientific">candidate division TA06 bacterium ADurb.Bin131</name>
    <dbReference type="NCBI Taxonomy" id="1852827"/>
    <lineage>
        <taxon>Bacteria</taxon>
        <taxon>Bacteria division TA06</taxon>
    </lineage>
</organism>
<dbReference type="PROSITE" id="PS00507">
    <property type="entry name" value="NI_HGENASE_L_1"/>
    <property type="match status" value="1"/>
</dbReference>
<comment type="caution">
    <text evidence="4">The sequence shown here is derived from an EMBL/GenBank/DDBJ whole genome shotgun (WGS) entry which is preliminary data.</text>
</comment>
<keyword evidence="2" id="KW-0460">Magnesium</keyword>
<sequence length="411" mass="46673">MKKVIVPIGPYHPLFEEPEYFALYCDGERVVDVEWIAGYNHRGIEKISESKHWDQITFLVERICGICSTSHPIAYCNAVEDLAKVEIPERAKYIRCIIGELERIHSHLLWVGLAGHFLGYNTVFMWAWKYREPILDIMEMITGNRNHYAMMKIGGVRRDIDDAYIPIIRKILEDLKPKLNMLTNAVLDDPVLAARLKGVGVLTDKDIKEFGALGPVARASGLDIDVRRDSPHAAYDLVEWKVITQNEGDVFARAVVRLLECFESMKIIEQCLDNLKGKKGEISIDVRNIPPGEGIGHYEAPRGECFHYVRSDGTGSPLRHKIRAPSFNNIPTFKASCIGETISDVTIILAGVDPCYCCTERAIVAYDVNTQKKILDGSDFIRLSQEKTRKIEKEIGVAPSRWEEKNWERDN</sequence>
<feature type="binding site" evidence="2">
    <location>
        <position position="322"/>
    </location>
    <ligand>
        <name>Mg(2+)</name>
        <dbReference type="ChEBI" id="CHEBI:18420"/>
    </ligand>
</feature>
<dbReference type="SUPFAM" id="SSF56762">
    <property type="entry name" value="HydB/Nqo4-like"/>
    <property type="match status" value="1"/>
</dbReference>
<dbReference type="InterPro" id="IPR029014">
    <property type="entry name" value="NiFe-Hase_large"/>
</dbReference>
<dbReference type="GO" id="GO:0016151">
    <property type="term" value="F:nickel cation binding"/>
    <property type="evidence" value="ECO:0007669"/>
    <property type="project" value="InterPro"/>
</dbReference>
<dbReference type="GO" id="GO:0048038">
    <property type="term" value="F:quinone binding"/>
    <property type="evidence" value="ECO:0007669"/>
    <property type="project" value="InterPro"/>
</dbReference>
<keyword evidence="2" id="KW-0408">Iron</keyword>
<dbReference type="Pfam" id="PF00374">
    <property type="entry name" value="NiFeSe_Hases"/>
    <property type="match status" value="1"/>
</dbReference>
<feature type="binding site" evidence="2">
    <location>
        <position position="67"/>
    </location>
    <ligand>
        <name>Fe cation</name>
        <dbReference type="ChEBI" id="CHEBI:24875"/>
    </ligand>
</feature>
<comment type="cofactor">
    <cofactor evidence="2">
        <name>Ni(2+)</name>
        <dbReference type="ChEBI" id="CHEBI:49786"/>
    </cofactor>
</comment>
<feature type="domain" description="NADH-quinone oxidoreductase subunit D" evidence="3">
    <location>
        <begin position="118"/>
        <end position="285"/>
    </location>
</feature>
<proteinExistence type="predicted"/>
<keyword evidence="1" id="KW-0560">Oxidoreductase</keyword>
<feature type="binding site" evidence="2">
    <location>
        <position position="64"/>
    </location>
    <ligand>
        <name>Ni(2+)</name>
        <dbReference type="ChEBI" id="CHEBI:49786"/>
    </ligand>
</feature>
<feature type="binding site" evidence="2">
    <location>
        <position position="67"/>
    </location>
    <ligand>
        <name>Ni(2+)</name>
        <dbReference type="ChEBI" id="CHEBI:49786"/>
    </ligand>
</feature>
<keyword evidence="2" id="KW-0533">Nickel</keyword>
<feature type="binding site" evidence="2">
    <location>
        <position position="358"/>
    </location>
    <ligand>
        <name>Fe cation</name>
        <dbReference type="ChEBI" id="CHEBI:24875"/>
    </ligand>
</feature>
<dbReference type="GO" id="GO:0016651">
    <property type="term" value="F:oxidoreductase activity, acting on NAD(P)H"/>
    <property type="evidence" value="ECO:0007669"/>
    <property type="project" value="InterPro"/>
</dbReference>
<dbReference type="GO" id="GO:0008901">
    <property type="term" value="F:ferredoxin hydrogenase activity"/>
    <property type="evidence" value="ECO:0007669"/>
    <property type="project" value="InterPro"/>
</dbReference>
<comment type="cofactor">
    <cofactor evidence="2">
        <name>Fe cation</name>
        <dbReference type="ChEBI" id="CHEBI:24875"/>
    </cofactor>
</comment>
<dbReference type="Gene3D" id="1.10.645.10">
    <property type="entry name" value="Cytochrome-c3 Hydrogenase, chain B"/>
    <property type="match status" value="1"/>
</dbReference>
<feature type="binding site" evidence="2">
    <location>
        <position position="355"/>
    </location>
    <ligand>
        <name>Ni(2+)</name>
        <dbReference type="ChEBI" id="CHEBI:49786"/>
    </ligand>
</feature>
<dbReference type="AlphaFoldDB" id="A0A1V6C4X7"/>
<dbReference type="InterPro" id="IPR052197">
    <property type="entry name" value="ComplexI_49kDa-like"/>
</dbReference>
<dbReference type="Proteomes" id="UP000485562">
    <property type="component" value="Unassembled WGS sequence"/>
</dbReference>
<dbReference type="InterPro" id="IPR001501">
    <property type="entry name" value="Ni-dep_hyd_lsu"/>
</dbReference>
<name>A0A1V6C4X7_UNCT6</name>
<feature type="domain" description="NADH-quinone oxidoreductase subunit D" evidence="3">
    <location>
        <begin position="288"/>
        <end position="361"/>
    </location>
</feature>
<dbReference type="EMBL" id="MWDQ01000146">
    <property type="protein sequence ID" value="OQB71978.1"/>
    <property type="molecule type" value="Genomic_DNA"/>
</dbReference>
<keyword evidence="2" id="KW-0479">Metal-binding</keyword>
<feature type="binding site" evidence="2">
    <location>
        <position position="45"/>
    </location>
    <ligand>
        <name>Mg(2+)</name>
        <dbReference type="ChEBI" id="CHEBI:18420"/>
    </ligand>
</feature>
<protein>
    <submittedName>
        <fullName evidence="4">Formate hydrogenlyase subunit 5</fullName>
    </submittedName>
</protein>
<reference evidence="4" key="1">
    <citation type="submission" date="2017-02" db="EMBL/GenBank/DDBJ databases">
        <title>Delving into the versatile metabolic prowess of the omnipresent phylum Bacteroidetes.</title>
        <authorList>
            <person name="Nobu M.K."/>
            <person name="Mei R."/>
            <person name="Narihiro T."/>
            <person name="Kuroda K."/>
            <person name="Liu W.-T."/>
        </authorList>
    </citation>
    <scope>NUCLEOTIDE SEQUENCE</scope>
    <source>
        <strain evidence="4">ADurb.Bin131</strain>
    </source>
</reference>
<dbReference type="GO" id="GO:0051287">
    <property type="term" value="F:NAD binding"/>
    <property type="evidence" value="ECO:0007669"/>
    <property type="project" value="InterPro"/>
</dbReference>
<evidence type="ECO:0000256" key="1">
    <source>
        <dbReference type="ARBA" id="ARBA00023002"/>
    </source>
</evidence>
<evidence type="ECO:0000259" key="3">
    <source>
        <dbReference type="Pfam" id="PF00346"/>
    </source>
</evidence>
<evidence type="ECO:0000313" key="4">
    <source>
        <dbReference type="EMBL" id="OQB71978.1"/>
    </source>
</evidence>
<dbReference type="Pfam" id="PF00346">
    <property type="entry name" value="Complex1_49kDa"/>
    <property type="match status" value="2"/>
</dbReference>
<accession>A0A1V6C4X7</accession>
<dbReference type="InterPro" id="IPR001135">
    <property type="entry name" value="NADH_Q_OxRdtase_suD"/>
</dbReference>
<dbReference type="PANTHER" id="PTHR43485">
    <property type="entry name" value="HYDROGENASE-4 COMPONENT G"/>
    <property type="match status" value="1"/>
</dbReference>
<gene>
    <name evidence="4" type="primary">hycE_3</name>
    <name evidence="4" type="ORF">BWX89_01538</name>
</gene>